<name>A0ABW3XYS2_9ACTN</name>
<accession>A0ABW3XYS2</accession>
<reference evidence="2" key="1">
    <citation type="journal article" date="2019" name="Int. J. Syst. Evol. Microbiol.">
        <title>The Global Catalogue of Microorganisms (GCM) 10K type strain sequencing project: providing services to taxonomists for standard genome sequencing and annotation.</title>
        <authorList>
            <consortium name="The Broad Institute Genomics Platform"/>
            <consortium name="The Broad Institute Genome Sequencing Center for Infectious Disease"/>
            <person name="Wu L."/>
            <person name="Ma J."/>
        </authorList>
    </citation>
    <scope>NUCLEOTIDE SEQUENCE [LARGE SCALE GENOMIC DNA]</scope>
    <source>
        <strain evidence="2">CGMCC 4.7020</strain>
    </source>
</reference>
<comment type="caution">
    <text evidence="1">The sequence shown here is derived from an EMBL/GenBank/DDBJ whole genome shotgun (WGS) entry which is preliminary data.</text>
</comment>
<proteinExistence type="predicted"/>
<dbReference type="RefSeq" id="WP_381237836.1">
    <property type="nucleotide sequence ID" value="NZ_JBHSKH010000051.1"/>
</dbReference>
<sequence>MAHLQRSYPDLLAAQETFGFSRTPTGRPRTRRSVVDVLLERLFGGRAEDVTDDQIVARGLASMFSGDWYRDDDLRAFLLGLLATR</sequence>
<dbReference type="Proteomes" id="UP001597058">
    <property type="component" value="Unassembled WGS sequence"/>
</dbReference>
<gene>
    <name evidence="1" type="ORF">ACFQ5X_49260</name>
</gene>
<dbReference type="EMBL" id="JBHTMM010000233">
    <property type="protein sequence ID" value="MFD1313654.1"/>
    <property type="molecule type" value="Genomic_DNA"/>
</dbReference>
<protein>
    <submittedName>
        <fullName evidence="1">Uncharacterized protein</fullName>
    </submittedName>
</protein>
<organism evidence="1 2">
    <name type="scientific">Streptomyces kaempferi</name>
    <dbReference type="NCBI Taxonomy" id="333725"/>
    <lineage>
        <taxon>Bacteria</taxon>
        <taxon>Bacillati</taxon>
        <taxon>Actinomycetota</taxon>
        <taxon>Actinomycetes</taxon>
        <taxon>Kitasatosporales</taxon>
        <taxon>Streptomycetaceae</taxon>
        <taxon>Streptomyces</taxon>
    </lineage>
</organism>
<evidence type="ECO:0000313" key="2">
    <source>
        <dbReference type="Proteomes" id="UP001597058"/>
    </source>
</evidence>
<keyword evidence="2" id="KW-1185">Reference proteome</keyword>
<evidence type="ECO:0000313" key="1">
    <source>
        <dbReference type="EMBL" id="MFD1313654.1"/>
    </source>
</evidence>